<reference evidence="3 4" key="1">
    <citation type="submission" date="2020-08" db="EMBL/GenBank/DDBJ databases">
        <title>Genomic Encyclopedia of Type Strains, Phase IV (KMG-IV): sequencing the most valuable type-strain genomes for metagenomic binning, comparative biology and taxonomic classification.</title>
        <authorList>
            <person name="Goeker M."/>
        </authorList>
    </citation>
    <scope>NUCLEOTIDE SEQUENCE [LARGE SCALE GENOMIC DNA]</scope>
    <source>
        <strain evidence="3 4">DSM 101015</strain>
    </source>
</reference>
<evidence type="ECO:0000313" key="4">
    <source>
        <dbReference type="Proteomes" id="UP000565745"/>
    </source>
</evidence>
<dbReference type="AlphaFoldDB" id="A0A7W6Q455"/>
<organism evidence="3 4">
    <name type="scientific">Sulfitobacter noctilucicola</name>
    <dbReference type="NCBI Taxonomy" id="1342301"/>
    <lineage>
        <taxon>Bacteria</taxon>
        <taxon>Pseudomonadati</taxon>
        <taxon>Pseudomonadota</taxon>
        <taxon>Alphaproteobacteria</taxon>
        <taxon>Rhodobacterales</taxon>
        <taxon>Roseobacteraceae</taxon>
        <taxon>Sulfitobacter</taxon>
    </lineage>
</organism>
<comment type="caution">
    <text evidence="3">The sequence shown here is derived from an EMBL/GenBank/DDBJ whole genome shotgun (WGS) entry which is preliminary data.</text>
</comment>
<dbReference type="InterPro" id="IPR033900">
    <property type="entry name" value="Gram_neg_porin_domain"/>
</dbReference>
<keyword evidence="4" id="KW-1185">Reference proteome</keyword>
<sequence>MKKVLFATTALVATAGVAAADVTFGGYGRFGIVHITDDGTGDSATNVTSRFRLQIDATAESDAGVTFGARVRIQQNEGQQGMTNGARFFARSGGLEVGVGNIFGALESFRGMYPIDLGLTGHNYDYTAYNFRGDAYSSGGLGNSGDNGVEVMYSAGDLSVHVSASDTDDRIAATVAYKAGGFDFGLGAQDSDNAADTELAAYVSGSFGPVDMTLAYADNGTAGDHIVLTGRFDVGAATNIEAYIADADQWSETGFGIDFNHSLGGGTSLRGGVSTGGSVGDETLVDLGVRFDF</sequence>
<evidence type="ECO:0000313" key="3">
    <source>
        <dbReference type="EMBL" id="MBB4172345.1"/>
    </source>
</evidence>
<dbReference type="Gene3D" id="2.40.160.10">
    <property type="entry name" value="Porin"/>
    <property type="match status" value="1"/>
</dbReference>
<dbReference type="OrthoDB" id="7326315at2"/>
<evidence type="ECO:0000259" key="2">
    <source>
        <dbReference type="Pfam" id="PF13609"/>
    </source>
</evidence>
<feature type="domain" description="Porin" evidence="2">
    <location>
        <begin position="7"/>
        <end position="274"/>
    </location>
</feature>
<dbReference type="GO" id="GO:0016020">
    <property type="term" value="C:membrane"/>
    <property type="evidence" value="ECO:0007669"/>
    <property type="project" value="InterPro"/>
</dbReference>
<dbReference type="SUPFAM" id="SSF56935">
    <property type="entry name" value="Porins"/>
    <property type="match status" value="1"/>
</dbReference>
<dbReference type="EMBL" id="JACIFU010000001">
    <property type="protein sequence ID" value="MBB4172345.1"/>
    <property type="molecule type" value="Genomic_DNA"/>
</dbReference>
<evidence type="ECO:0000256" key="1">
    <source>
        <dbReference type="SAM" id="SignalP"/>
    </source>
</evidence>
<keyword evidence="1" id="KW-0732">Signal</keyword>
<accession>A0A7W6Q455</accession>
<dbReference type="Proteomes" id="UP000565745">
    <property type="component" value="Unassembled WGS sequence"/>
</dbReference>
<feature type="signal peptide" evidence="1">
    <location>
        <begin position="1"/>
        <end position="20"/>
    </location>
</feature>
<dbReference type="Pfam" id="PF13609">
    <property type="entry name" value="Porin_4"/>
    <property type="match status" value="1"/>
</dbReference>
<name>A0A7W6Q455_9RHOB</name>
<protein>
    <submittedName>
        <fullName evidence="3">Outer membrane protein OmpU</fullName>
    </submittedName>
</protein>
<feature type="chain" id="PRO_5031395842" evidence="1">
    <location>
        <begin position="21"/>
        <end position="293"/>
    </location>
</feature>
<gene>
    <name evidence="3" type="ORF">GGR93_000106</name>
</gene>
<proteinExistence type="predicted"/>
<dbReference type="GO" id="GO:0015288">
    <property type="term" value="F:porin activity"/>
    <property type="evidence" value="ECO:0007669"/>
    <property type="project" value="InterPro"/>
</dbReference>
<dbReference type="RefSeq" id="WP_025055560.1">
    <property type="nucleotide sequence ID" value="NZ_JACIFU010000001.1"/>
</dbReference>
<dbReference type="InterPro" id="IPR023614">
    <property type="entry name" value="Porin_dom_sf"/>
</dbReference>